<evidence type="ECO:0000256" key="1">
    <source>
        <dbReference type="SAM" id="MobiDB-lite"/>
    </source>
</evidence>
<evidence type="ECO:0000313" key="3">
    <source>
        <dbReference type="Proteomes" id="UP001304895"/>
    </source>
</evidence>
<gene>
    <name evidence="2" type="ORF">BT67DRAFT_125497</name>
</gene>
<reference evidence="2" key="2">
    <citation type="submission" date="2023-05" db="EMBL/GenBank/DDBJ databases">
        <authorList>
            <consortium name="Lawrence Berkeley National Laboratory"/>
            <person name="Steindorff A."/>
            <person name="Hensen N."/>
            <person name="Bonometti L."/>
            <person name="Westerberg I."/>
            <person name="Brannstrom I.O."/>
            <person name="Guillou S."/>
            <person name="Cros-Aarteil S."/>
            <person name="Calhoun S."/>
            <person name="Haridas S."/>
            <person name="Kuo A."/>
            <person name="Mondo S."/>
            <person name="Pangilinan J."/>
            <person name="Riley R."/>
            <person name="Labutti K."/>
            <person name="Andreopoulos B."/>
            <person name="Lipzen A."/>
            <person name="Chen C."/>
            <person name="Yanf M."/>
            <person name="Daum C."/>
            <person name="Ng V."/>
            <person name="Clum A."/>
            <person name="Ohm R."/>
            <person name="Martin F."/>
            <person name="Silar P."/>
            <person name="Natvig D."/>
            <person name="Lalanne C."/>
            <person name="Gautier V."/>
            <person name="Ament-Velasquez S.L."/>
            <person name="Kruys A."/>
            <person name="Hutchinson M.I."/>
            <person name="Powell A.J."/>
            <person name="Barry K."/>
            <person name="Miller A.N."/>
            <person name="Grigoriev I.V."/>
            <person name="Debuchy R."/>
            <person name="Gladieux P."/>
            <person name="Thoren M.H."/>
            <person name="Johannesson H."/>
        </authorList>
    </citation>
    <scope>NUCLEOTIDE SEQUENCE</scope>
    <source>
        <strain evidence="2">CBS 123565</strain>
    </source>
</reference>
<comment type="caution">
    <text evidence="2">The sequence shown here is derived from an EMBL/GenBank/DDBJ whole genome shotgun (WGS) entry which is preliminary data.</text>
</comment>
<proteinExistence type="predicted"/>
<keyword evidence="3" id="KW-1185">Reference proteome</keyword>
<sequence length="139" mass="13960">MVNRTLATLDLNPLLIDLVEGVGDLVSGVVGVVDGLLGSVLSGTTGEGSTIVGDYKRNMTDLGVVKELGGGLTQRSFLYEPLGSLVNIVFNTLGQVVQAVVVGKDTGGGSSSSSSSVPTATATTTRNTASTQVTSTTAV</sequence>
<accession>A0AAN6URK6</accession>
<feature type="region of interest" description="Disordered" evidence="1">
    <location>
        <begin position="106"/>
        <end position="139"/>
    </location>
</feature>
<name>A0AAN6URK6_9PEZI</name>
<feature type="compositionally biased region" description="Low complexity" evidence="1">
    <location>
        <begin position="111"/>
        <end position="139"/>
    </location>
</feature>
<dbReference type="EMBL" id="MU853402">
    <property type="protein sequence ID" value="KAK4137913.1"/>
    <property type="molecule type" value="Genomic_DNA"/>
</dbReference>
<reference evidence="2" key="1">
    <citation type="journal article" date="2023" name="Mol. Phylogenet. Evol.">
        <title>Genome-scale phylogeny and comparative genomics of the fungal order Sordariales.</title>
        <authorList>
            <person name="Hensen N."/>
            <person name="Bonometti L."/>
            <person name="Westerberg I."/>
            <person name="Brannstrom I.O."/>
            <person name="Guillou S."/>
            <person name="Cros-Aarteil S."/>
            <person name="Calhoun S."/>
            <person name="Haridas S."/>
            <person name="Kuo A."/>
            <person name="Mondo S."/>
            <person name="Pangilinan J."/>
            <person name="Riley R."/>
            <person name="LaButti K."/>
            <person name="Andreopoulos B."/>
            <person name="Lipzen A."/>
            <person name="Chen C."/>
            <person name="Yan M."/>
            <person name="Daum C."/>
            <person name="Ng V."/>
            <person name="Clum A."/>
            <person name="Steindorff A."/>
            <person name="Ohm R.A."/>
            <person name="Martin F."/>
            <person name="Silar P."/>
            <person name="Natvig D.O."/>
            <person name="Lalanne C."/>
            <person name="Gautier V."/>
            <person name="Ament-Velasquez S.L."/>
            <person name="Kruys A."/>
            <person name="Hutchinson M.I."/>
            <person name="Powell A.J."/>
            <person name="Barry K."/>
            <person name="Miller A.N."/>
            <person name="Grigoriev I.V."/>
            <person name="Debuchy R."/>
            <person name="Gladieux P."/>
            <person name="Hiltunen Thoren M."/>
            <person name="Johannesson H."/>
        </authorList>
    </citation>
    <scope>NUCLEOTIDE SEQUENCE</scope>
    <source>
        <strain evidence="2">CBS 123565</strain>
    </source>
</reference>
<dbReference type="Proteomes" id="UP001304895">
    <property type="component" value="Unassembled WGS sequence"/>
</dbReference>
<dbReference type="AlphaFoldDB" id="A0AAN6URK6"/>
<evidence type="ECO:0000313" key="2">
    <source>
        <dbReference type="EMBL" id="KAK4137913.1"/>
    </source>
</evidence>
<organism evidence="2 3">
    <name type="scientific">Trichocladium antarcticum</name>
    <dbReference type="NCBI Taxonomy" id="1450529"/>
    <lineage>
        <taxon>Eukaryota</taxon>
        <taxon>Fungi</taxon>
        <taxon>Dikarya</taxon>
        <taxon>Ascomycota</taxon>
        <taxon>Pezizomycotina</taxon>
        <taxon>Sordariomycetes</taxon>
        <taxon>Sordariomycetidae</taxon>
        <taxon>Sordariales</taxon>
        <taxon>Chaetomiaceae</taxon>
        <taxon>Trichocladium</taxon>
    </lineage>
</organism>
<protein>
    <submittedName>
        <fullName evidence="2">Uncharacterized protein</fullName>
    </submittedName>
</protein>